<dbReference type="Pfam" id="PF13578">
    <property type="entry name" value="Methyltransf_24"/>
    <property type="match status" value="1"/>
</dbReference>
<proteinExistence type="predicted"/>
<dbReference type="SUPFAM" id="SSF53335">
    <property type="entry name" value="S-adenosyl-L-methionine-dependent methyltransferases"/>
    <property type="match status" value="1"/>
</dbReference>
<reference evidence="1" key="1">
    <citation type="submission" date="2023-08" db="EMBL/GenBank/DDBJ databases">
        <authorList>
            <person name="Chen Y."/>
            <person name="Shah S."/>
            <person name="Dougan E. K."/>
            <person name="Thang M."/>
            <person name="Chan C."/>
        </authorList>
    </citation>
    <scope>NUCLEOTIDE SEQUENCE</scope>
</reference>
<gene>
    <name evidence="1" type="ORF">EVOR1521_LOCUS31423</name>
</gene>
<dbReference type="InterPro" id="IPR029063">
    <property type="entry name" value="SAM-dependent_MTases_sf"/>
</dbReference>
<protein>
    <recommendedName>
        <fullName evidence="3">Class I SAM-dependent methyltransferase</fullName>
    </recommendedName>
</protein>
<evidence type="ECO:0000313" key="2">
    <source>
        <dbReference type="Proteomes" id="UP001178507"/>
    </source>
</evidence>
<organism evidence="1 2">
    <name type="scientific">Effrenium voratum</name>
    <dbReference type="NCBI Taxonomy" id="2562239"/>
    <lineage>
        <taxon>Eukaryota</taxon>
        <taxon>Sar</taxon>
        <taxon>Alveolata</taxon>
        <taxon>Dinophyceae</taxon>
        <taxon>Suessiales</taxon>
        <taxon>Symbiodiniaceae</taxon>
        <taxon>Effrenium</taxon>
    </lineage>
</organism>
<dbReference type="Proteomes" id="UP001178507">
    <property type="component" value="Unassembled WGS sequence"/>
</dbReference>
<accession>A0AA36JRV9</accession>
<dbReference type="PANTHER" id="PTHR37909:SF1">
    <property type="entry name" value="S-ADENOSYL-L-METHIONINE-DEPENDENT METHYLTRANSFERASES SUPERFAMILY PROTEIN"/>
    <property type="match status" value="1"/>
</dbReference>
<comment type="caution">
    <text evidence="1">The sequence shown here is derived from an EMBL/GenBank/DDBJ whole genome shotgun (WGS) entry which is preliminary data.</text>
</comment>
<evidence type="ECO:0000313" key="1">
    <source>
        <dbReference type="EMBL" id="CAJ1410640.1"/>
    </source>
</evidence>
<dbReference type="PANTHER" id="PTHR37909">
    <property type="entry name" value="S-ADENOSYL-L-METHIONINE-DEPENDENT METHYLTRANSFERASES SUPERFAMILY PROTEIN"/>
    <property type="match status" value="1"/>
</dbReference>
<dbReference type="Gene3D" id="3.40.50.150">
    <property type="entry name" value="Vaccinia Virus protein VP39"/>
    <property type="match status" value="1"/>
</dbReference>
<keyword evidence="2" id="KW-1185">Reference proteome</keyword>
<dbReference type="EMBL" id="CAUJNA010003829">
    <property type="protein sequence ID" value="CAJ1410640.1"/>
    <property type="molecule type" value="Genomic_DNA"/>
</dbReference>
<dbReference type="AlphaFoldDB" id="A0AA36JRV9"/>
<name>A0AA36JRV9_9DINO</name>
<evidence type="ECO:0008006" key="3">
    <source>
        <dbReference type="Google" id="ProtNLM"/>
    </source>
</evidence>
<sequence length="456" mass="51213">MRLALLAVASAWQPSFEELHHELFGLDAAESHVVKNFSNPYGIRPNFKNYPHSNLLPQFFTDILDILQLEGMPRFIVEVGSLHGHSAIQMATVLDKLGMTRIPILCIDPFTGDTNMWASYQQDKSVGGWVNIIDGRMTIFDQFMANVQFAVNRSVSPHHILPFQATSTVGARWLAAKGLSPDLIFLDSAHEADETFLELSMYFELLQPGGILFGDDYGWPAVKKDVDRFAAEHNSEHGADNPLDLRIARAQAGATNLIWIMRKAVGAGAVRRFWATFAAVDLPHPGGARRWTPQEWSALSHMRWRCLAATAPFSMVLRLLEENWLEAGREEEEALLRVASTALDRKGQGNGRQGTEVLVKSREAAAAAKASEQWKVLLAVQHLIGRPSSEKVPGWKDMQQELHRKRERLLEQARTFMLIGSLLGSGGDAPKMEERCLLELRRLLAVQRLVPEEWRR</sequence>